<dbReference type="InterPro" id="IPR036526">
    <property type="entry name" value="C-N_Hydrolase_sf"/>
</dbReference>
<evidence type="ECO:0000256" key="5">
    <source>
        <dbReference type="ARBA" id="ARBA00072139"/>
    </source>
</evidence>
<dbReference type="NCBIfam" id="NF007757">
    <property type="entry name" value="PRK10438.1"/>
    <property type="match status" value="1"/>
</dbReference>
<evidence type="ECO:0000256" key="2">
    <source>
        <dbReference type="ARBA" id="ARBA00022801"/>
    </source>
</evidence>
<dbReference type="AlphaFoldDB" id="A0AB33KZX2"/>
<protein>
    <recommendedName>
        <fullName evidence="5">Omega-amidase YafV</fullName>
        <ecNumber evidence="3">3.5.1.3</ecNumber>
    </recommendedName>
</protein>
<feature type="domain" description="CN hydrolase" evidence="6">
    <location>
        <begin position="9"/>
        <end position="241"/>
    </location>
</feature>
<dbReference type="InterPro" id="IPR003010">
    <property type="entry name" value="C-N_Hydrolase"/>
</dbReference>
<dbReference type="EC" id="3.5.1.3" evidence="3"/>
<comment type="catalytic activity">
    <reaction evidence="4">
        <text>a monoamide of a dicarboxylate + H2O = a dicarboxylate + NH4(+)</text>
        <dbReference type="Rhea" id="RHEA:11716"/>
        <dbReference type="ChEBI" id="CHEBI:15377"/>
        <dbReference type="ChEBI" id="CHEBI:28938"/>
        <dbReference type="ChEBI" id="CHEBI:28965"/>
        <dbReference type="ChEBI" id="CHEBI:77450"/>
        <dbReference type="EC" id="3.5.1.3"/>
    </reaction>
</comment>
<comment type="similarity">
    <text evidence="1">Belongs to the carbon-nitrogen hydrolase superfamily. NIT1/NIT2 family.</text>
</comment>
<dbReference type="PROSITE" id="PS50263">
    <property type="entry name" value="CN_HYDROLASE"/>
    <property type="match status" value="1"/>
</dbReference>
<keyword evidence="2" id="KW-0378">Hydrolase</keyword>
<dbReference type="CDD" id="cd07575">
    <property type="entry name" value="Xc-1258_like"/>
    <property type="match status" value="1"/>
</dbReference>
<reference evidence="7" key="1">
    <citation type="submission" date="2024-08" db="EMBL/GenBank/DDBJ databases">
        <title>Whole genome sequence of Tenacibaculum sp. strain pbs-1 associated with black-spot shell disease in Akoya pearl oysters.</title>
        <authorList>
            <person name="Sakatoku A."/>
            <person name="Suzuki T."/>
            <person name="Hatano K."/>
            <person name="Seki M."/>
            <person name="Tanaka D."/>
            <person name="Nakamura S."/>
            <person name="Suzuki N."/>
            <person name="Isshiki T."/>
        </authorList>
    </citation>
    <scope>NUCLEOTIDE SEQUENCE</scope>
    <source>
        <strain evidence="7">Pbs-1</strain>
    </source>
</reference>
<dbReference type="PANTHER" id="PTHR47799:SF1">
    <property type="entry name" value="OMEGA-AMIDASE YAFV"/>
    <property type="match status" value="1"/>
</dbReference>
<dbReference type="Gene3D" id="3.60.110.10">
    <property type="entry name" value="Carbon-nitrogen hydrolase"/>
    <property type="match status" value="1"/>
</dbReference>
<evidence type="ECO:0000259" key="6">
    <source>
        <dbReference type="PROSITE" id="PS50263"/>
    </source>
</evidence>
<evidence type="ECO:0000256" key="3">
    <source>
        <dbReference type="ARBA" id="ARBA00039118"/>
    </source>
</evidence>
<dbReference type="GO" id="GO:0106008">
    <property type="term" value="F:2-oxoglutaramate amidase activity"/>
    <property type="evidence" value="ECO:0007669"/>
    <property type="project" value="TreeGrafter"/>
</dbReference>
<evidence type="ECO:0000256" key="1">
    <source>
        <dbReference type="ARBA" id="ARBA00010613"/>
    </source>
</evidence>
<sequence>MIMNTTNTLKVALIQSDLVWENPIANRKQFEEKINNLTEGIDLIILPEMFTTGFTMNASAVAETMEGETVQWLQNLAQKKNVAITGSIVINENSTFYNRLLFVYPSREIDSYDKKHTFTLAGEHKVFSAGTERVIVEYKGWKICPLICYDLRFPIWARNTENYDLLLYVASWPKPRIEAWDALLKARAIENMTYTIGVNRVGVDANNYEYTGNTVCYNTLGNCLVKNNQGIEEILFVELDKEAQTKTRERFRFLDDRDRFILQ</sequence>
<dbReference type="Pfam" id="PF00795">
    <property type="entry name" value="CN_hydrolase"/>
    <property type="match status" value="1"/>
</dbReference>
<dbReference type="GO" id="GO:0050152">
    <property type="term" value="F:omega-amidase activity"/>
    <property type="evidence" value="ECO:0007669"/>
    <property type="project" value="UniProtKB-EC"/>
</dbReference>
<name>A0AB33KZX2_9FLAO</name>
<gene>
    <name evidence="7" type="ORF">Pbs1_18740</name>
</gene>
<evidence type="ECO:0000256" key="4">
    <source>
        <dbReference type="ARBA" id="ARBA00052904"/>
    </source>
</evidence>
<dbReference type="PANTHER" id="PTHR47799">
    <property type="entry name" value="OMEGA-AMIDASE YAFV"/>
    <property type="match status" value="1"/>
</dbReference>
<dbReference type="InterPro" id="IPR052737">
    <property type="entry name" value="Omega-amidase_YafV"/>
</dbReference>
<dbReference type="EMBL" id="AP035888">
    <property type="protein sequence ID" value="BFP68531.1"/>
    <property type="molecule type" value="Genomic_DNA"/>
</dbReference>
<organism evidence="7">
    <name type="scientific">Tenacibaculum sp. Pbs-1</name>
    <dbReference type="NCBI Taxonomy" id="3238748"/>
    <lineage>
        <taxon>Bacteria</taxon>
        <taxon>Pseudomonadati</taxon>
        <taxon>Bacteroidota</taxon>
        <taxon>Flavobacteriia</taxon>
        <taxon>Flavobacteriales</taxon>
        <taxon>Flavobacteriaceae</taxon>
        <taxon>Tenacibaculum</taxon>
    </lineage>
</organism>
<dbReference type="SUPFAM" id="SSF56317">
    <property type="entry name" value="Carbon-nitrogen hydrolase"/>
    <property type="match status" value="1"/>
</dbReference>
<evidence type="ECO:0000313" key="7">
    <source>
        <dbReference type="EMBL" id="BFP68531.1"/>
    </source>
</evidence>
<proteinExistence type="inferred from homology"/>
<accession>A0AB33KZX2</accession>
<dbReference type="FunFam" id="3.60.110.10:FF:000004">
    <property type="entry name" value="Carbon-nitrogen hydrolase"/>
    <property type="match status" value="1"/>
</dbReference>